<sequence>MNEAMDALSHMSDALTGWGLWIALVGACLGTYFCRAIGVFLSQSINQDSEIFRWLAAVTYAMVAALTVRLIVMPLGLMATVPLWIRILICALAIGVMISKPTKRLVPALLTGTLLMVGYGVIR</sequence>
<keyword evidence="1" id="KW-0812">Transmembrane</keyword>
<dbReference type="RefSeq" id="WP_281741898.1">
    <property type="nucleotide sequence ID" value="NZ_AP026973.1"/>
</dbReference>
<organism evidence="2">
    <name type="scientific">Polynucleobacter yangtzensis</name>
    <dbReference type="NCBI Taxonomy" id="1743159"/>
    <lineage>
        <taxon>Bacteria</taxon>
        <taxon>Pseudomonadati</taxon>
        <taxon>Pseudomonadota</taxon>
        <taxon>Betaproteobacteria</taxon>
        <taxon>Burkholderiales</taxon>
        <taxon>Burkholderiaceae</taxon>
        <taxon>Polynucleobacter</taxon>
    </lineage>
</organism>
<dbReference type="AlphaFoldDB" id="A0A9C7C5U9"/>
<dbReference type="EMBL" id="AP026973">
    <property type="protein sequence ID" value="BDT77518.1"/>
    <property type="molecule type" value="Genomic_DNA"/>
</dbReference>
<feature type="transmembrane region" description="Helical" evidence="1">
    <location>
        <begin position="20"/>
        <end position="42"/>
    </location>
</feature>
<reference evidence="2" key="1">
    <citation type="submission" date="2022-11" db="EMBL/GenBank/DDBJ databases">
        <title>Complete Genome Sequences of three Polynucleobacter sp. Subcluster PnecC Strains KF022, KF023, and KF032 Isolated from a Shallow Eutrophic Lake in Japan.</title>
        <authorList>
            <person name="Ogata Y."/>
            <person name="Watanabe K."/>
            <person name="Takemine S."/>
            <person name="Shindo C."/>
            <person name="Kurokawa R."/>
            <person name="Suda W."/>
        </authorList>
    </citation>
    <scope>NUCLEOTIDE SEQUENCE</scope>
    <source>
        <strain evidence="2">KF023</strain>
    </source>
</reference>
<dbReference type="KEGG" id="pyt:PKF023_13210"/>
<evidence type="ECO:0000256" key="1">
    <source>
        <dbReference type="SAM" id="Phobius"/>
    </source>
</evidence>
<keyword evidence="1" id="KW-1133">Transmembrane helix</keyword>
<gene>
    <name evidence="2" type="ORF">PKF023_13210</name>
</gene>
<name>A0A9C7C5U9_9BURK</name>
<dbReference type="Pfam" id="PF05437">
    <property type="entry name" value="AzlD"/>
    <property type="match status" value="1"/>
</dbReference>
<accession>A0A9C7C5U9</accession>
<protein>
    <recommendedName>
        <fullName evidence="3">Branched-chain amino acid transport protein (AzlD)</fullName>
    </recommendedName>
</protein>
<evidence type="ECO:0000313" key="2">
    <source>
        <dbReference type="EMBL" id="BDT77518.1"/>
    </source>
</evidence>
<proteinExistence type="predicted"/>
<feature type="transmembrane region" description="Helical" evidence="1">
    <location>
        <begin position="81"/>
        <end position="98"/>
    </location>
</feature>
<dbReference type="Proteomes" id="UP001211097">
    <property type="component" value="Chromosome"/>
</dbReference>
<feature type="transmembrane region" description="Helical" evidence="1">
    <location>
        <begin position="54"/>
        <end position="75"/>
    </location>
</feature>
<feature type="transmembrane region" description="Helical" evidence="1">
    <location>
        <begin position="105"/>
        <end position="122"/>
    </location>
</feature>
<evidence type="ECO:0008006" key="3">
    <source>
        <dbReference type="Google" id="ProtNLM"/>
    </source>
</evidence>
<dbReference type="InterPro" id="IPR008407">
    <property type="entry name" value="Brnchd-chn_aa_trnsp_AzlD"/>
</dbReference>
<keyword evidence="1" id="KW-0472">Membrane</keyword>